<protein>
    <recommendedName>
        <fullName evidence="6">Serpentine receptor class gamma</fullName>
    </recommendedName>
</protein>
<accession>A0A914HRY4</accession>
<feature type="transmembrane region" description="Helical" evidence="6">
    <location>
        <begin position="107"/>
        <end position="127"/>
    </location>
</feature>
<dbReference type="GO" id="GO:0004888">
    <property type="term" value="F:transmembrane signaling receptor activity"/>
    <property type="evidence" value="ECO:0007669"/>
    <property type="project" value="InterPro"/>
</dbReference>
<dbReference type="WBParaSite" id="Gr19_v10_g3685.t1">
    <property type="protein sequence ID" value="Gr19_v10_g3685.t1"/>
    <property type="gene ID" value="Gr19_v10_g3685"/>
</dbReference>
<evidence type="ECO:0000256" key="2">
    <source>
        <dbReference type="ARBA" id="ARBA00005692"/>
    </source>
</evidence>
<evidence type="ECO:0000256" key="6">
    <source>
        <dbReference type="RuleBase" id="RU280813"/>
    </source>
</evidence>
<evidence type="ECO:0000256" key="4">
    <source>
        <dbReference type="ARBA" id="ARBA00022989"/>
    </source>
</evidence>
<comment type="subcellular location">
    <subcellularLocation>
        <location evidence="1">Membrane</location>
        <topology evidence="1">Multi-pass membrane protein</topology>
    </subcellularLocation>
</comment>
<keyword evidence="7" id="KW-1185">Reference proteome</keyword>
<feature type="transmembrane region" description="Helical" evidence="6">
    <location>
        <begin position="63"/>
        <end position="86"/>
    </location>
</feature>
<proteinExistence type="inferred from homology"/>
<comment type="similarity">
    <text evidence="2 6">Belongs to the nematode receptor-like protein srg family.</text>
</comment>
<dbReference type="GO" id="GO:0016020">
    <property type="term" value="C:membrane"/>
    <property type="evidence" value="ECO:0007669"/>
    <property type="project" value="UniProtKB-SubCell"/>
</dbReference>
<organism evidence="7 8">
    <name type="scientific">Globodera rostochiensis</name>
    <name type="common">Golden nematode worm</name>
    <name type="synonym">Heterodera rostochiensis</name>
    <dbReference type="NCBI Taxonomy" id="31243"/>
    <lineage>
        <taxon>Eukaryota</taxon>
        <taxon>Metazoa</taxon>
        <taxon>Ecdysozoa</taxon>
        <taxon>Nematoda</taxon>
        <taxon>Chromadorea</taxon>
        <taxon>Rhabditida</taxon>
        <taxon>Tylenchina</taxon>
        <taxon>Tylenchomorpha</taxon>
        <taxon>Tylenchoidea</taxon>
        <taxon>Heteroderidae</taxon>
        <taxon>Heteroderinae</taxon>
        <taxon>Globodera</taxon>
    </lineage>
</organism>
<dbReference type="PANTHER" id="PTHR31552:SF8">
    <property type="entry name" value="SERPENTINE RECEPTOR CLASS GAMMA"/>
    <property type="match status" value="1"/>
</dbReference>
<comment type="caution">
    <text evidence="6">Lacks conserved residue(s) required for the propagation of feature annotation.</text>
</comment>
<dbReference type="GO" id="GO:0007606">
    <property type="term" value="P:sensory perception of chemical stimulus"/>
    <property type="evidence" value="ECO:0007669"/>
    <property type="project" value="UniProtKB-UniRule"/>
</dbReference>
<keyword evidence="4 6" id="KW-1133">Transmembrane helix</keyword>
<feature type="transmembrane region" description="Helical" evidence="6">
    <location>
        <begin position="208"/>
        <end position="231"/>
    </location>
</feature>
<sequence length="319" mass="36867">MALYIAEIVTIVRHKKFHNSFYALFIMRAIPDLLNVFNSFYGQRLPSIIGAALYPIYSKFPNWMLAMFFFFGGHTFEANYLVTAFISLNRLTAIIMPIKHEKLWRKFFPFITIFVYFVSTLLCWPAFKMNAIIRLKDPNSTTDHSFIVYEAGDAPIINYLACACAVFSVIFMIICVLLNICTFVAYKLHMKKVSINRNNNLDDLKKKLLFYALATFLGHALIASLFLINIITKVDDWKTTFMIFVYYPLILDTVLASWLLLWASSTFRQQLIKDFSIIRIRNIRVGPMEGPQNNNHRAVEGAVGHQLQNRICRQLPAIS</sequence>
<evidence type="ECO:0000256" key="5">
    <source>
        <dbReference type="ARBA" id="ARBA00023136"/>
    </source>
</evidence>
<dbReference type="Pfam" id="PF02118">
    <property type="entry name" value="Srg"/>
    <property type="match status" value="1"/>
</dbReference>
<dbReference type="Proteomes" id="UP000887572">
    <property type="component" value="Unplaced"/>
</dbReference>
<evidence type="ECO:0000313" key="8">
    <source>
        <dbReference type="WBParaSite" id="Gr19_v10_g3685.t1"/>
    </source>
</evidence>
<dbReference type="SUPFAM" id="SSF81321">
    <property type="entry name" value="Family A G protein-coupled receptor-like"/>
    <property type="match status" value="1"/>
</dbReference>
<reference evidence="8" key="1">
    <citation type="submission" date="2022-11" db="UniProtKB">
        <authorList>
            <consortium name="WormBaseParasite"/>
        </authorList>
    </citation>
    <scope>IDENTIFICATION</scope>
</reference>
<evidence type="ECO:0000256" key="3">
    <source>
        <dbReference type="ARBA" id="ARBA00022692"/>
    </source>
</evidence>
<dbReference type="PANTHER" id="PTHR31552">
    <property type="entry name" value="SERPENTINE RECEPTOR CLASS GAMMA"/>
    <property type="match status" value="1"/>
</dbReference>
<feature type="transmembrane region" description="Helical" evidence="6">
    <location>
        <begin position="243"/>
        <end position="263"/>
    </location>
</feature>
<name>A0A914HRY4_GLORO</name>
<evidence type="ECO:0000313" key="7">
    <source>
        <dbReference type="Proteomes" id="UP000887572"/>
    </source>
</evidence>
<evidence type="ECO:0000256" key="1">
    <source>
        <dbReference type="ARBA" id="ARBA00004141"/>
    </source>
</evidence>
<dbReference type="AlphaFoldDB" id="A0A914HRY4"/>
<feature type="transmembrane region" description="Helical" evidence="6">
    <location>
        <begin position="21"/>
        <end position="43"/>
    </location>
</feature>
<feature type="transmembrane region" description="Helical" evidence="6">
    <location>
        <begin position="156"/>
        <end position="188"/>
    </location>
</feature>
<keyword evidence="3 6" id="KW-0812">Transmembrane</keyword>
<dbReference type="Gene3D" id="1.20.1070.10">
    <property type="entry name" value="Rhodopsin 7-helix transmembrane proteins"/>
    <property type="match status" value="1"/>
</dbReference>
<dbReference type="InterPro" id="IPR000609">
    <property type="entry name" value="7TM_GPCR_serpentine_rcpt_Srg"/>
</dbReference>
<keyword evidence="5 6" id="KW-0472">Membrane</keyword>